<name>A0A9P1BK52_9DINO</name>
<evidence type="ECO:0000313" key="2">
    <source>
        <dbReference type="EMBL" id="CAL1128177.1"/>
    </source>
</evidence>
<dbReference type="Proteomes" id="UP001152797">
    <property type="component" value="Unassembled WGS sequence"/>
</dbReference>
<dbReference type="EMBL" id="CAMXCT010000158">
    <property type="protein sequence ID" value="CAI3974802.1"/>
    <property type="molecule type" value="Genomic_DNA"/>
</dbReference>
<proteinExistence type="predicted"/>
<sequence>MEDDREVPADDAFLAQAPGTPVLPLVNNPGLANLTLDNEDGIFLSKSCQVLTNDDGQTIVLWTLKYCYDQFVNLGEQRKLNKWCKSLRDTVINSGLWPSFDSGVDFRLRTDASDQDSMASTKALLSFFFLYSKASATGGRNKDMQTHVIKRVEKLCERAVSVDVQDFLDLVGVNESFLEMTPPLTGRISVSRGGRIIGLLDKLSNLHSTSADAWKTVWKSMHENDILWSELEAEVSLRDLTMFVLQADNFKRAHATKTWSPQRPTGQALTAMVRSLIVFLSNRLEVSLRVYQQTHDTARAAPARHFRRQDGTKRTSMSLDAIWETLNADDSGVSARDSLKVQKNPRLSNSGGSSESSIDFWIRKVAQMHDDQVNLSLVGAYHFNMVSDASTHAGGKNILVSLLWTHENATALFANLQMTLPGKEIAPDEWNLESLVEALAKERSLNRKCKCAFLAQRTGGPLSQCWCCKWIKGAQAVQEVRDLDLNLLSGT</sequence>
<reference evidence="2" key="2">
    <citation type="submission" date="2024-04" db="EMBL/GenBank/DDBJ databases">
        <authorList>
            <person name="Chen Y."/>
            <person name="Shah S."/>
            <person name="Dougan E. K."/>
            <person name="Thang M."/>
            <person name="Chan C."/>
        </authorList>
    </citation>
    <scope>NUCLEOTIDE SEQUENCE [LARGE SCALE GENOMIC DNA]</scope>
</reference>
<keyword evidence="3" id="KW-1185">Reference proteome</keyword>
<accession>A0A9P1BK52</accession>
<evidence type="ECO:0000313" key="1">
    <source>
        <dbReference type="EMBL" id="CAI3974802.1"/>
    </source>
</evidence>
<dbReference type="EMBL" id="CAMXCT030000158">
    <property type="protein sequence ID" value="CAL4762114.1"/>
    <property type="molecule type" value="Genomic_DNA"/>
</dbReference>
<protein>
    <submittedName>
        <fullName evidence="1">Uncharacterized protein</fullName>
    </submittedName>
</protein>
<dbReference type="EMBL" id="CAMXCT020000158">
    <property type="protein sequence ID" value="CAL1128177.1"/>
    <property type="molecule type" value="Genomic_DNA"/>
</dbReference>
<comment type="caution">
    <text evidence="1">The sequence shown here is derived from an EMBL/GenBank/DDBJ whole genome shotgun (WGS) entry which is preliminary data.</text>
</comment>
<reference evidence="1" key="1">
    <citation type="submission" date="2022-10" db="EMBL/GenBank/DDBJ databases">
        <authorList>
            <person name="Chen Y."/>
            <person name="Dougan E. K."/>
            <person name="Chan C."/>
            <person name="Rhodes N."/>
            <person name="Thang M."/>
        </authorList>
    </citation>
    <scope>NUCLEOTIDE SEQUENCE</scope>
</reference>
<evidence type="ECO:0000313" key="3">
    <source>
        <dbReference type="Proteomes" id="UP001152797"/>
    </source>
</evidence>
<organism evidence="1">
    <name type="scientific">Cladocopium goreaui</name>
    <dbReference type="NCBI Taxonomy" id="2562237"/>
    <lineage>
        <taxon>Eukaryota</taxon>
        <taxon>Sar</taxon>
        <taxon>Alveolata</taxon>
        <taxon>Dinophyceae</taxon>
        <taxon>Suessiales</taxon>
        <taxon>Symbiodiniaceae</taxon>
        <taxon>Cladocopium</taxon>
    </lineage>
</organism>
<dbReference type="AlphaFoldDB" id="A0A9P1BK52"/>
<gene>
    <name evidence="1" type="ORF">C1SCF055_LOCUS3176</name>
</gene>